<dbReference type="AlphaFoldDB" id="A0A2M7TN28"/>
<name>A0A2M7TN28_UNCKA</name>
<protein>
    <submittedName>
        <fullName evidence="2">Uncharacterized protein</fullName>
    </submittedName>
</protein>
<reference evidence="3" key="1">
    <citation type="submission" date="2017-09" db="EMBL/GenBank/DDBJ databases">
        <title>Depth-based differentiation of microbial function through sediment-hosted aquifers and enrichment of novel symbionts in the deep terrestrial subsurface.</title>
        <authorList>
            <person name="Probst A.J."/>
            <person name="Ladd B."/>
            <person name="Jarett J.K."/>
            <person name="Geller-Mcgrath D.E."/>
            <person name="Sieber C.M.K."/>
            <person name="Emerson J.B."/>
            <person name="Anantharaman K."/>
            <person name="Thomas B.C."/>
            <person name="Malmstrom R."/>
            <person name="Stieglmeier M."/>
            <person name="Klingl A."/>
            <person name="Woyke T."/>
            <person name="Ryan C.M."/>
            <person name="Banfield J.F."/>
        </authorList>
    </citation>
    <scope>NUCLEOTIDE SEQUENCE [LARGE SCALE GENOMIC DNA]</scope>
</reference>
<evidence type="ECO:0000313" key="3">
    <source>
        <dbReference type="Proteomes" id="UP000228920"/>
    </source>
</evidence>
<keyword evidence="1" id="KW-0472">Membrane</keyword>
<feature type="transmembrane region" description="Helical" evidence="1">
    <location>
        <begin position="7"/>
        <end position="28"/>
    </location>
</feature>
<evidence type="ECO:0000256" key="1">
    <source>
        <dbReference type="SAM" id="Phobius"/>
    </source>
</evidence>
<gene>
    <name evidence="2" type="ORF">COY32_00050</name>
</gene>
<keyword evidence="1" id="KW-1133">Transmembrane helix</keyword>
<organism evidence="2 3">
    <name type="scientific">candidate division WWE3 bacterium CG_4_10_14_0_2_um_filter_41_14</name>
    <dbReference type="NCBI Taxonomy" id="1975072"/>
    <lineage>
        <taxon>Bacteria</taxon>
        <taxon>Katanobacteria</taxon>
    </lineage>
</organism>
<dbReference type="EMBL" id="PFNL01000002">
    <property type="protein sequence ID" value="PIZ48327.1"/>
    <property type="molecule type" value="Genomic_DNA"/>
</dbReference>
<accession>A0A2M7TN28</accession>
<proteinExistence type="predicted"/>
<keyword evidence="1" id="KW-0812">Transmembrane</keyword>
<sequence>MIKQNNGNIMIAVLAVVVLVGIGFWYVVTQVETIAPEPTLTPTPEIQELTSTVDTSDWIESSYGESRTFSFKYPPEWEEYMVPGGYNYRPVGDESYYVSGPGVGLNGETITDIIDQVTNSSTNVIIHEERYIHKDRQVVFIGYVNHSEANPSIITLALIDNVPYIAGYGDSSHEITGVLGFYSKSKNTSGPVMPYYDEFYNMVSTSSY</sequence>
<dbReference type="Proteomes" id="UP000228920">
    <property type="component" value="Unassembled WGS sequence"/>
</dbReference>
<evidence type="ECO:0000313" key="2">
    <source>
        <dbReference type="EMBL" id="PIZ48327.1"/>
    </source>
</evidence>
<comment type="caution">
    <text evidence="2">The sequence shown here is derived from an EMBL/GenBank/DDBJ whole genome shotgun (WGS) entry which is preliminary data.</text>
</comment>